<dbReference type="AlphaFoldDB" id="A0A4Q7L3J5"/>
<dbReference type="InterPro" id="IPR036514">
    <property type="entry name" value="SGNH_hydro_sf"/>
</dbReference>
<gene>
    <name evidence="3" type="ORF">EV193_102735</name>
</gene>
<dbReference type="OrthoDB" id="3498399at2"/>
<dbReference type="EMBL" id="SGWQ01000002">
    <property type="protein sequence ID" value="RZS43754.1"/>
    <property type="molecule type" value="Genomic_DNA"/>
</dbReference>
<comment type="caution">
    <text evidence="3">The sequence shown here is derived from an EMBL/GenBank/DDBJ whole genome shotgun (WGS) entry which is preliminary data.</text>
</comment>
<feature type="disulfide bond" evidence="1">
    <location>
        <begin position="76"/>
        <end position="100"/>
    </location>
</feature>
<name>A0A4Q7L3J5_9PSEU</name>
<sequence length="352" mass="37677">MRLSRWHLGALVLLAAMIVVGAFLVVGDQPSPQPSPEPAPGPAAPRVVVAMGDSTVSGEGAGDYETGTNGERGNWCHRSRKALVHNIKLPGVERTINLACSGAASAQVGLGDAIQYTEPSQAGRLAEIARTERVVAVVIAVGANDDPAFAHSLDACVRARFGGTPCSQKLSEDWQRKVDAMVPKATRAVRDVNRVLTDAGYGPDDYQLVLQSYAAPIAPNMVSELQNLSGCPFKTEDLRWVRDVAVPTLTAGLRKVADQTDARFLDLSSAGTGHEACTNRTEPTREWFRRLAVSWQDLNDDQRAGHALQESFHPNALMHAEIGRCLSEFLATSERRAACLLGGDGQLHAAPS</sequence>
<evidence type="ECO:0000256" key="1">
    <source>
        <dbReference type="PIRSR" id="PIRSR637460-2"/>
    </source>
</evidence>
<keyword evidence="4" id="KW-1185">Reference proteome</keyword>
<evidence type="ECO:0000313" key="3">
    <source>
        <dbReference type="EMBL" id="RZS43754.1"/>
    </source>
</evidence>
<dbReference type="InterPro" id="IPR037460">
    <property type="entry name" value="SEST-like"/>
</dbReference>
<dbReference type="InterPro" id="IPR013830">
    <property type="entry name" value="SGNH_hydro"/>
</dbReference>
<dbReference type="GO" id="GO:0006629">
    <property type="term" value="P:lipid metabolic process"/>
    <property type="evidence" value="ECO:0007669"/>
    <property type="project" value="TreeGrafter"/>
</dbReference>
<proteinExistence type="predicted"/>
<reference evidence="3 4" key="1">
    <citation type="submission" date="2019-02" db="EMBL/GenBank/DDBJ databases">
        <title>Genomic Encyclopedia of Type Strains, Phase IV (KMG-IV): sequencing the most valuable type-strain genomes for metagenomic binning, comparative biology and taxonomic classification.</title>
        <authorList>
            <person name="Goeker M."/>
        </authorList>
    </citation>
    <scope>NUCLEOTIDE SEQUENCE [LARGE SCALE GENOMIC DNA]</scope>
    <source>
        <strain evidence="3 4">DSM 101727</strain>
    </source>
</reference>
<feature type="domain" description="SGNH hydrolase-type esterase" evidence="2">
    <location>
        <begin position="50"/>
        <end position="320"/>
    </location>
</feature>
<dbReference type="Gene3D" id="3.40.50.1110">
    <property type="entry name" value="SGNH hydrolase"/>
    <property type="match status" value="1"/>
</dbReference>
<protein>
    <submittedName>
        <fullName evidence="3">GDSL-like lipase/acylhydrolase family protein</fullName>
    </submittedName>
</protein>
<dbReference type="PANTHER" id="PTHR37981:SF1">
    <property type="entry name" value="SGNH HYDROLASE-TYPE ESTERASE DOMAIN-CONTAINING PROTEIN"/>
    <property type="match status" value="1"/>
</dbReference>
<evidence type="ECO:0000313" key="4">
    <source>
        <dbReference type="Proteomes" id="UP000294257"/>
    </source>
</evidence>
<dbReference type="PANTHER" id="PTHR37981">
    <property type="entry name" value="LIPASE 2"/>
    <property type="match status" value="1"/>
</dbReference>
<feature type="disulfide bond" evidence="1">
    <location>
        <begin position="156"/>
        <end position="166"/>
    </location>
</feature>
<dbReference type="SUPFAM" id="SSF52266">
    <property type="entry name" value="SGNH hydrolase"/>
    <property type="match status" value="1"/>
</dbReference>
<keyword evidence="1" id="KW-1015">Disulfide bond</keyword>
<organism evidence="3 4">
    <name type="scientific">Herbihabitans rhizosphaerae</name>
    <dbReference type="NCBI Taxonomy" id="1872711"/>
    <lineage>
        <taxon>Bacteria</taxon>
        <taxon>Bacillati</taxon>
        <taxon>Actinomycetota</taxon>
        <taxon>Actinomycetes</taxon>
        <taxon>Pseudonocardiales</taxon>
        <taxon>Pseudonocardiaceae</taxon>
        <taxon>Herbihabitans</taxon>
    </lineage>
</organism>
<dbReference type="Pfam" id="PF13472">
    <property type="entry name" value="Lipase_GDSL_2"/>
    <property type="match status" value="1"/>
</dbReference>
<dbReference type="RefSeq" id="WP_130343550.1">
    <property type="nucleotide sequence ID" value="NZ_SGWQ01000002.1"/>
</dbReference>
<accession>A0A4Q7L3J5</accession>
<dbReference type="GO" id="GO:0016788">
    <property type="term" value="F:hydrolase activity, acting on ester bonds"/>
    <property type="evidence" value="ECO:0007669"/>
    <property type="project" value="InterPro"/>
</dbReference>
<dbReference type="Proteomes" id="UP000294257">
    <property type="component" value="Unassembled WGS sequence"/>
</dbReference>
<evidence type="ECO:0000259" key="2">
    <source>
        <dbReference type="Pfam" id="PF13472"/>
    </source>
</evidence>
<keyword evidence="3" id="KW-0378">Hydrolase</keyword>